<keyword evidence="2" id="KW-0479">Metal-binding</keyword>
<dbReference type="GO" id="GO:0016832">
    <property type="term" value="F:aldehyde-lyase activity"/>
    <property type="evidence" value="ECO:0007669"/>
    <property type="project" value="InterPro"/>
</dbReference>
<protein>
    <submittedName>
        <fullName evidence="3">Fructose-bisphosphate aldolase class II</fullName>
    </submittedName>
</protein>
<name>A0A4R3KDT2_9FIRM</name>
<dbReference type="GO" id="GO:0008270">
    <property type="term" value="F:zinc ion binding"/>
    <property type="evidence" value="ECO:0007669"/>
    <property type="project" value="InterPro"/>
</dbReference>
<sequence length="286" mass="31056">MLINMQEMLVKARKGKYAVAAFDCVEDIFVRTILDTAADMDSPVILMALEYDLNGRGMDYIAGLIKAVAPVYNIPIALHLDHASNFAIIERALKNGFTSVMYDGSALPFEENIENTRHVVQLAKEYKATVEAELGHVAGKELSGSEDTHEIQLTEPKEVETFIAKTGVDALAVSIGTAHGIYVSEPKLNIERLQEITSVSKVPLVLHGGSGTPERELKAAIDNGITKINVYSDLRIALGAGIKEAVSVNERIDPLPDKLFLPVKQSISKVVKDRITLFGSAGKADI</sequence>
<reference evidence="3 4" key="1">
    <citation type="submission" date="2019-03" db="EMBL/GenBank/DDBJ databases">
        <title>Genomic Encyclopedia of Type Strains, Phase IV (KMG-IV): sequencing the most valuable type-strain genomes for metagenomic binning, comparative biology and taxonomic classification.</title>
        <authorList>
            <person name="Goeker M."/>
        </authorList>
    </citation>
    <scope>NUCLEOTIDE SEQUENCE [LARGE SCALE GENOMIC DNA]</scope>
    <source>
        <strain evidence="3 4">DSM 20467</strain>
    </source>
</reference>
<dbReference type="InterPro" id="IPR013785">
    <property type="entry name" value="Aldolase_TIM"/>
</dbReference>
<feature type="binding site" evidence="2">
    <location>
        <position position="133"/>
    </location>
    <ligand>
        <name>Zn(2+)</name>
        <dbReference type="ChEBI" id="CHEBI:29105"/>
        <label>2</label>
    </ligand>
</feature>
<dbReference type="NCBIfam" id="TIGR00167">
    <property type="entry name" value="cbbA"/>
    <property type="match status" value="1"/>
</dbReference>
<dbReference type="Pfam" id="PF01116">
    <property type="entry name" value="F_bP_aldolase"/>
    <property type="match status" value="1"/>
</dbReference>
<feature type="active site" description="Proton donor" evidence="1">
    <location>
        <position position="81"/>
    </location>
</feature>
<dbReference type="OrthoDB" id="9803995at2"/>
<dbReference type="PANTHER" id="PTHR30304:SF0">
    <property type="entry name" value="D-TAGATOSE-1,6-BISPHOSPHATE ALDOLASE SUBUNIT GATY-RELATED"/>
    <property type="match status" value="1"/>
</dbReference>
<feature type="binding site" evidence="2">
    <location>
        <position position="103"/>
    </location>
    <ligand>
        <name>Zn(2+)</name>
        <dbReference type="ChEBI" id="CHEBI:29105"/>
        <label>2</label>
    </ligand>
</feature>
<keyword evidence="4" id="KW-1185">Reference proteome</keyword>
<evidence type="ECO:0000256" key="1">
    <source>
        <dbReference type="PIRSR" id="PIRSR001359-1"/>
    </source>
</evidence>
<dbReference type="PIRSF" id="PIRSF001359">
    <property type="entry name" value="F_bP_aldolase_II"/>
    <property type="match status" value="1"/>
</dbReference>
<comment type="caution">
    <text evidence="3">The sequence shown here is derived from an EMBL/GenBank/DDBJ whole genome shotgun (WGS) entry which is preliminary data.</text>
</comment>
<feature type="binding site" evidence="2">
    <location>
        <position position="179"/>
    </location>
    <ligand>
        <name>Zn(2+)</name>
        <dbReference type="ChEBI" id="CHEBI:29105"/>
        <label>1</label>
        <note>catalytic</note>
    </ligand>
</feature>
<dbReference type="CDD" id="cd00947">
    <property type="entry name" value="TBP_aldolase_IIB"/>
    <property type="match status" value="1"/>
</dbReference>
<dbReference type="Proteomes" id="UP000295188">
    <property type="component" value="Unassembled WGS sequence"/>
</dbReference>
<dbReference type="PANTHER" id="PTHR30304">
    <property type="entry name" value="D-TAGATOSE-1,6-BISPHOSPHATE ALDOLASE"/>
    <property type="match status" value="1"/>
</dbReference>
<keyword evidence="2" id="KW-0862">Zinc</keyword>
<organism evidence="3 4">
    <name type="scientific">Pectinatus cerevisiiphilus</name>
    <dbReference type="NCBI Taxonomy" id="86956"/>
    <lineage>
        <taxon>Bacteria</taxon>
        <taxon>Bacillati</taxon>
        <taxon>Bacillota</taxon>
        <taxon>Negativicutes</taxon>
        <taxon>Selenomonadales</taxon>
        <taxon>Selenomonadaceae</taxon>
        <taxon>Pectinatus</taxon>
    </lineage>
</organism>
<accession>A0A4R3KDT2</accession>
<feature type="binding site" evidence="2">
    <location>
        <position position="82"/>
    </location>
    <ligand>
        <name>Zn(2+)</name>
        <dbReference type="ChEBI" id="CHEBI:29105"/>
        <label>1</label>
        <note>catalytic</note>
    </ligand>
</feature>
<dbReference type="GO" id="GO:0005975">
    <property type="term" value="P:carbohydrate metabolic process"/>
    <property type="evidence" value="ECO:0007669"/>
    <property type="project" value="InterPro"/>
</dbReference>
<dbReference type="RefSeq" id="WP_132547178.1">
    <property type="nucleotide sequence ID" value="NZ_SMAA01000002.1"/>
</dbReference>
<gene>
    <name evidence="3" type="ORF">EDC37_10253</name>
</gene>
<dbReference type="InterPro" id="IPR050246">
    <property type="entry name" value="Class_II_FBP_aldolase"/>
</dbReference>
<dbReference type="SUPFAM" id="SSF51569">
    <property type="entry name" value="Aldolase"/>
    <property type="match status" value="1"/>
</dbReference>
<dbReference type="Gene3D" id="3.20.20.70">
    <property type="entry name" value="Aldolase class I"/>
    <property type="match status" value="1"/>
</dbReference>
<proteinExistence type="predicted"/>
<evidence type="ECO:0000256" key="2">
    <source>
        <dbReference type="PIRSR" id="PIRSR001359-3"/>
    </source>
</evidence>
<dbReference type="AlphaFoldDB" id="A0A4R3KDT2"/>
<comment type="cofactor">
    <cofactor evidence="2">
        <name>Zn(2+)</name>
        <dbReference type="ChEBI" id="CHEBI:29105"/>
    </cofactor>
    <text evidence="2">Binds 2 Zn(2+) ions per subunit. One is catalytic and the other provides a structural contribution.</text>
</comment>
<feature type="binding site" evidence="2">
    <location>
        <position position="207"/>
    </location>
    <ligand>
        <name>Zn(2+)</name>
        <dbReference type="ChEBI" id="CHEBI:29105"/>
        <label>1</label>
        <note>catalytic</note>
    </ligand>
</feature>
<dbReference type="PROSITE" id="PS00602">
    <property type="entry name" value="ALDOLASE_CLASS_II_1"/>
    <property type="match status" value="1"/>
</dbReference>
<evidence type="ECO:0000313" key="3">
    <source>
        <dbReference type="EMBL" id="TCS81357.1"/>
    </source>
</evidence>
<dbReference type="EMBL" id="SMAA01000002">
    <property type="protein sequence ID" value="TCS81357.1"/>
    <property type="molecule type" value="Genomic_DNA"/>
</dbReference>
<evidence type="ECO:0000313" key="4">
    <source>
        <dbReference type="Proteomes" id="UP000295188"/>
    </source>
</evidence>
<dbReference type="InterPro" id="IPR000771">
    <property type="entry name" value="FBA_II"/>
</dbReference>